<comment type="cofactor">
    <cofactor evidence="8">
        <name>Mn(2+)</name>
        <dbReference type="ChEBI" id="CHEBI:29035"/>
    </cofactor>
    <cofactor evidence="8">
        <name>Fe(2+)</name>
        <dbReference type="ChEBI" id="CHEBI:29033"/>
    </cofactor>
    <text evidence="8">Binds 1 Mn(2+) or Fe(2+) ion per subunit.</text>
</comment>
<dbReference type="InterPro" id="IPR002481">
    <property type="entry name" value="FUR"/>
</dbReference>
<keyword evidence="9" id="KW-0963">Cytoplasm</keyword>
<evidence type="ECO:0000313" key="11">
    <source>
        <dbReference type="Proteomes" id="UP000244441"/>
    </source>
</evidence>
<evidence type="ECO:0000256" key="8">
    <source>
        <dbReference type="PIRSR" id="PIRSR602481-2"/>
    </source>
</evidence>
<comment type="cofactor">
    <cofactor evidence="7">
        <name>Zn(2+)</name>
        <dbReference type="ChEBI" id="CHEBI:29105"/>
    </cofactor>
    <text evidence="7">Binds 1 zinc ion per subunit.</text>
</comment>
<keyword evidence="11" id="KW-1185">Reference proteome</keyword>
<dbReference type="Proteomes" id="UP000244441">
    <property type="component" value="Chromosome"/>
</dbReference>
<dbReference type="GO" id="GO:0003700">
    <property type="term" value="F:DNA-binding transcription factor activity"/>
    <property type="evidence" value="ECO:0007669"/>
    <property type="project" value="UniProtKB-UniRule"/>
</dbReference>
<dbReference type="NCBIfam" id="NF008646">
    <property type="entry name" value="PRK11639.1"/>
    <property type="match status" value="1"/>
</dbReference>
<dbReference type="GO" id="GO:0008270">
    <property type="term" value="F:zinc ion binding"/>
    <property type="evidence" value="ECO:0007669"/>
    <property type="project" value="TreeGrafter"/>
</dbReference>
<dbReference type="GO" id="GO:0045892">
    <property type="term" value="P:negative regulation of DNA-templated transcription"/>
    <property type="evidence" value="ECO:0007669"/>
    <property type="project" value="TreeGrafter"/>
</dbReference>
<protein>
    <recommendedName>
        <fullName evidence="9">Ferric uptake regulation protein</fullName>
    </recommendedName>
</protein>
<keyword evidence="4 9" id="KW-0805">Transcription regulation</keyword>
<dbReference type="Gene3D" id="3.30.1490.190">
    <property type="match status" value="1"/>
</dbReference>
<accession>A0A2S0VWM6</accession>
<dbReference type="InterPro" id="IPR036388">
    <property type="entry name" value="WH-like_DNA-bd_sf"/>
</dbReference>
<dbReference type="Gene3D" id="1.10.10.10">
    <property type="entry name" value="Winged helix-like DNA-binding domain superfamily/Winged helix DNA-binding domain"/>
    <property type="match status" value="1"/>
</dbReference>
<sequence>MTIEQKLADAKHLCDQRGARLTPARELVFKLLANSDGSIGAYDLLQELQKVDPKAKPPTIYRALEFLMEQGFVHKVESENAFVMCNHFHDHHPAQLLICDTCGDIQEIDSTKIEAKIDEVAAEYEFSVIHPTIELHGCCKKCSKED</sequence>
<keyword evidence="8 9" id="KW-0408">Iron</keyword>
<evidence type="ECO:0000256" key="1">
    <source>
        <dbReference type="ARBA" id="ARBA00007957"/>
    </source>
</evidence>
<dbReference type="AlphaFoldDB" id="A0A2S0VWM6"/>
<dbReference type="GO" id="GO:0005829">
    <property type="term" value="C:cytosol"/>
    <property type="evidence" value="ECO:0007669"/>
    <property type="project" value="TreeGrafter"/>
</dbReference>
<dbReference type="SUPFAM" id="SSF46785">
    <property type="entry name" value="Winged helix' DNA-binding domain"/>
    <property type="match status" value="1"/>
</dbReference>
<dbReference type="GO" id="GO:1900376">
    <property type="term" value="P:regulation of secondary metabolite biosynthetic process"/>
    <property type="evidence" value="ECO:0007669"/>
    <property type="project" value="TreeGrafter"/>
</dbReference>
<keyword evidence="2 9" id="KW-0678">Repressor</keyword>
<evidence type="ECO:0000256" key="5">
    <source>
        <dbReference type="ARBA" id="ARBA00023125"/>
    </source>
</evidence>
<dbReference type="CDD" id="cd07153">
    <property type="entry name" value="Fur_like"/>
    <property type="match status" value="1"/>
</dbReference>
<evidence type="ECO:0000313" key="10">
    <source>
        <dbReference type="EMBL" id="AWB68624.1"/>
    </source>
</evidence>
<organism evidence="10 11">
    <name type="scientific">Saccharobesus litoralis</name>
    <dbReference type="NCBI Taxonomy" id="2172099"/>
    <lineage>
        <taxon>Bacteria</taxon>
        <taxon>Pseudomonadati</taxon>
        <taxon>Pseudomonadota</taxon>
        <taxon>Gammaproteobacteria</taxon>
        <taxon>Alteromonadales</taxon>
        <taxon>Alteromonadaceae</taxon>
        <taxon>Saccharobesus</taxon>
    </lineage>
</organism>
<dbReference type="GO" id="GO:0000976">
    <property type="term" value="F:transcription cis-regulatory region binding"/>
    <property type="evidence" value="ECO:0007669"/>
    <property type="project" value="TreeGrafter"/>
</dbReference>
<keyword evidence="3 7" id="KW-0862">Zinc</keyword>
<dbReference type="InterPro" id="IPR036390">
    <property type="entry name" value="WH_DNA-bd_sf"/>
</dbReference>
<evidence type="ECO:0000256" key="4">
    <source>
        <dbReference type="ARBA" id="ARBA00023015"/>
    </source>
</evidence>
<comment type="subcellular location">
    <subcellularLocation>
        <location evidence="9">Cytoplasm</location>
    </subcellularLocation>
</comment>
<dbReference type="EMBL" id="CP026604">
    <property type="protein sequence ID" value="AWB68624.1"/>
    <property type="molecule type" value="Genomic_DNA"/>
</dbReference>
<evidence type="ECO:0000256" key="3">
    <source>
        <dbReference type="ARBA" id="ARBA00022833"/>
    </source>
</evidence>
<dbReference type="PANTHER" id="PTHR33202">
    <property type="entry name" value="ZINC UPTAKE REGULATION PROTEIN"/>
    <property type="match status" value="1"/>
</dbReference>
<comment type="subunit">
    <text evidence="9">Homodimer.</text>
</comment>
<dbReference type="KEGG" id="cate:C2869_20480"/>
<feature type="binding site" evidence="7">
    <location>
        <position position="139"/>
    </location>
    <ligand>
        <name>Zn(2+)</name>
        <dbReference type="ChEBI" id="CHEBI:29105"/>
    </ligand>
</feature>
<comment type="similarity">
    <text evidence="1 9">Belongs to the Fur family.</text>
</comment>
<feature type="binding site" evidence="7">
    <location>
        <position position="99"/>
    </location>
    <ligand>
        <name>Zn(2+)</name>
        <dbReference type="ChEBI" id="CHEBI:29105"/>
    </ligand>
</feature>
<dbReference type="InterPro" id="IPR043135">
    <property type="entry name" value="Fur_C"/>
</dbReference>
<evidence type="ECO:0000256" key="2">
    <source>
        <dbReference type="ARBA" id="ARBA00022491"/>
    </source>
</evidence>
<feature type="binding site" evidence="7">
    <location>
        <position position="142"/>
    </location>
    <ligand>
        <name>Zn(2+)</name>
        <dbReference type="ChEBI" id="CHEBI:29105"/>
    </ligand>
</feature>
<dbReference type="OrthoDB" id="9801127at2"/>
<feature type="binding site" evidence="7">
    <location>
        <position position="102"/>
    </location>
    <ligand>
        <name>Zn(2+)</name>
        <dbReference type="ChEBI" id="CHEBI:29105"/>
    </ligand>
</feature>
<dbReference type="RefSeq" id="WP_108604676.1">
    <property type="nucleotide sequence ID" value="NZ_CP026604.1"/>
</dbReference>
<gene>
    <name evidence="9" type="primary">fur</name>
    <name evidence="10" type="ORF">C2869_20480</name>
</gene>
<evidence type="ECO:0000256" key="7">
    <source>
        <dbReference type="PIRSR" id="PIRSR602481-1"/>
    </source>
</evidence>
<keyword evidence="5 9" id="KW-0238">DNA-binding</keyword>
<evidence type="ECO:0000256" key="9">
    <source>
        <dbReference type="RuleBase" id="RU364037"/>
    </source>
</evidence>
<keyword evidence="7 9" id="KW-0479">Metal-binding</keyword>
<feature type="binding site" evidence="8">
    <location>
        <position position="114"/>
    </location>
    <ligand>
        <name>Fe cation</name>
        <dbReference type="ChEBI" id="CHEBI:24875"/>
    </ligand>
</feature>
<evidence type="ECO:0000256" key="6">
    <source>
        <dbReference type="ARBA" id="ARBA00023163"/>
    </source>
</evidence>
<dbReference type="Pfam" id="PF01475">
    <property type="entry name" value="FUR"/>
    <property type="match status" value="1"/>
</dbReference>
<proteinExistence type="inferred from homology"/>
<dbReference type="PANTHER" id="PTHR33202:SF6">
    <property type="entry name" value="ZINC UPTAKE REGULATION PROTEIN"/>
    <property type="match status" value="1"/>
</dbReference>
<name>A0A2S0VWM6_9ALTE</name>
<reference evidence="10 11" key="1">
    <citation type="submission" date="2018-01" db="EMBL/GenBank/DDBJ databases">
        <title>Genome sequence of a Cantenovulum-like bacteria.</title>
        <authorList>
            <person name="Tan W.R."/>
            <person name="Lau N.-S."/>
            <person name="Go F."/>
            <person name="Amirul A.-A.A."/>
        </authorList>
    </citation>
    <scope>NUCLEOTIDE SEQUENCE [LARGE SCALE GENOMIC DNA]</scope>
    <source>
        <strain evidence="10 11">CCB-QB4</strain>
    </source>
</reference>
<keyword evidence="6 9" id="KW-0804">Transcription</keyword>